<reference evidence="8" key="1">
    <citation type="submission" date="2017-06" db="EMBL/GenBank/DDBJ databases">
        <authorList>
            <person name="Varghese N."/>
            <person name="Submissions S."/>
        </authorList>
    </citation>
    <scope>NUCLEOTIDE SEQUENCE [LARGE SCALE GENOMIC DNA]</scope>
    <source>
        <strain evidence="8">JAD2</strain>
    </source>
</reference>
<evidence type="ECO:0000313" key="8">
    <source>
        <dbReference type="Proteomes" id="UP000197025"/>
    </source>
</evidence>
<evidence type="ECO:0000256" key="1">
    <source>
        <dbReference type="ARBA" id="ARBA00004533"/>
    </source>
</evidence>
<keyword evidence="5" id="KW-0472">Membrane</keyword>
<evidence type="ECO:0000256" key="2">
    <source>
        <dbReference type="ARBA" id="ARBA00022475"/>
    </source>
</evidence>
<evidence type="ECO:0000256" key="4">
    <source>
        <dbReference type="ARBA" id="ARBA00022679"/>
    </source>
</evidence>
<name>A0A212QMQ8_9CHLR</name>
<dbReference type="PANTHER" id="PTHR30606:SF10">
    <property type="entry name" value="PHOSPHATIDYLINOSITOL MANNOSIDE ACYLTRANSFERASE"/>
    <property type="match status" value="1"/>
</dbReference>
<dbReference type="GO" id="GO:0016746">
    <property type="term" value="F:acyltransferase activity"/>
    <property type="evidence" value="ECO:0007669"/>
    <property type="project" value="UniProtKB-KW"/>
</dbReference>
<dbReference type="OrthoDB" id="144195at2"/>
<keyword evidence="8" id="KW-1185">Reference proteome</keyword>
<dbReference type="PANTHER" id="PTHR30606">
    <property type="entry name" value="LIPID A BIOSYNTHESIS LAUROYL ACYLTRANSFERASE"/>
    <property type="match status" value="1"/>
</dbReference>
<evidence type="ECO:0000256" key="5">
    <source>
        <dbReference type="ARBA" id="ARBA00023136"/>
    </source>
</evidence>
<dbReference type="GO" id="GO:0005886">
    <property type="term" value="C:plasma membrane"/>
    <property type="evidence" value="ECO:0007669"/>
    <property type="project" value="UniProtKB-SubCell"/>
</dbReference>
<dbReference type="Proteomes" id="UP000197025">
    <property type="component" value="Unassembled WGS sequence"/>
</dbReference>
<keyword evidence="4 7" id="KW-0808">Transferase</keyword>
<dbReference type="Pfam" id="PF03279">
    <property type="entry name" value="Lip_A_acyltrans"/>
    <property type="match status" value="1"/>
</dbReference>
<protein>
    <submittedName>
        <fullName evidence="7">KDO2-lipid IV(A) lauroyltransferase</fullName>
    </submittedName>
</protein>
<dbReference type="GO" id="GO:0009247">
    <property type="term" value="P:glycolipid biosynthetic process"/>
    <property type="evidence" value="ECO:0007669"/>
    <property type="project" value="UniProtKB-ARBA"/>
</dbReference>
<evidence type="ECO:0000256" key="3">
    <source>
        <dbReference type="ARBA" id="ARBA00022519"/>
    </source>
</evidence>
<keyword evidence="2" id="KW-1003">Cell membrane</keyword>
<sequence length="299" mass="33055">MRDAGSEALAWAVYLLFRGLGAAAGRLPPRFAYDLAARLADVCYPILPATAGLRDNLAHVLGVSPEAPAVHRTARRAFRLLWQNYVDLFQAPHRPPRAWFSSIRIEGWEHLEETLREGRGGIVVSAHYGCVEWGLQLLGASGFPALAVAEAVRPPAMFRYLCRLRGAHGLRLIPADGALREVFRTLRQGGIVALALDRDTTGSGRVYAFFGAEAWLPDGYAELAVRQGAPVLPAFARRETQGVSLRIWPPLWPSGRSTEARDELIARVLEIFAGVLREAPEQWVLTTPIWQIRPGERRA</sequence>
<dbReference type="InParanoid" id="A0A212QMQ8"/>
<keyword evidence="6" id="KW-0012">Acyltransferase</keyword>
<gene>
    <name evidence="7" type="ORF">SAMN02746019_00025640</name>
</gene>
<dbReference type="InterPro" id="IPR004960">
    <property type="entry name" value="LipA_acyltrans"/>
</dbReference>
<dbReference type="RefSeq" id="WP_159461550.1">
    <property type="nucleotide sequence ID" value="NZ_FYEK01000012.1"/>
</dbReference>
<dbReference type="AlphaFoldDB" id="A0A212QMQ8"/>
<keyword evidence="3" id="KW-0997">Cell inner membrane</keyword>
<proteinExistence type="predicted"/>
<evidence type="ECO:0000256" key="6">
    <source>
        <dbReference type="ARBA" id="ARBA00023315"/>
    </source>
</evidence>
<comment type="subcellular location">
    <subcellularLocation>
        <location evidence="1">Cell inner membrane</location>
    </subcellularLocation>
</comment>
<evidence type="ECO:0000313" key="7">
    <source>
        <dbReference type="EMBL" id="SNB60647.1"/>
    </source>
</evidence>
<dbReference type="CDD" id="cd07984">
    <property type="entry name" value="LPLAT_LABLAT-like"/>
    <property type="match status" value="1"/>
</dbReference>
<dbReference type="EMBL" id="FYEK01000012">
    <property type="protein sequence ID" value="SNB60647.1"/>
    <property type="molecule type" value="Genomic_DNA"/>
</dbReference>
<accession>A0A212QMQ8</accession>
<organism evidence="7 8">
    <name type="scientific">Thermoflexus hugenholtzii JAD2</name>
    <dbReference type="NCBI Taxonomy" id="877466"/>
    <lineage>
        <taxon>Bacteria</taxon>
        <taxon>Bacillati</taxon>
        <taxon>Chloroflexota</taxon>
        <taxon>Thermoflexia</taxon>
        <taxon>Thermoflexales</taxon>
        <taxon>Thermoflexaceae</taxon>
        <taxon>Thermoflexus</taxon>
    </lineage>
</organism>